<comment type="caution">
    <text evidence="12">The sequence shown here is derived from an EMBL/GenBank/DDBJ whole genome shotgun (WGS) entry which is preliminary data.</text>
</comment>
<dbReference type="PANTHER" id="PTHR30203">
    <property type="entry name" value="OUTER MEMBRANE CATION EFFLUX PROTEIN"/>
    <property type="match status" value="1"/>
</dbReference>
<keyword evidence="4 10" id="KW-0812">Transmembrane</keyword>
<dbReference type="GO" id="GO:0009279">
    <property type="term" value="C:cell outer membrane"/>
    <property type="evidence" value="ECO:0007669"/>
    <property type="project" value="UniProtKB-SubCell"/>
</dbReference>
<organism evidence="12 13">
    <name type="scientific">Dyella dinghuensis</name>
    <dbReference type="NCBI Taxonomy" id="1920169"/>
    <lineage>
        <taxon>Bacteria</taxon>
        <taxon>Pseudomonadati</taxon>
        <taxon>Pseudomonadota</taxon>
        <taxon>Gammaproteobacteria</taxon>
        <taxon>Lysobacterales</taxon>
        <taxon>Rhodanobacteraceae</taxon>
        <taxon>Dyella</taxon>
    </lineage>
</organism>
<dbReference type="NCBIfam" id="TIGR01845">
    <property type="entry name" value="outer_NodT"/>
    <property type="match status" value="1"/>
</dbReference>
<protein>
    <submittedName>
        <fullName evidence="12">Efflux transporter outer membrane subunit</fullName>
    </submittedName>
</protein>
<keyword evidence="6 10" id="KW-0472">Membrane</keyword>
<sequence>MNVVSSPSPLRLRPLALLTLCLTIGIAGCSFIPKKVQHPVLRDDVPLAGLHVPTKAGWPDSDWWRVYNDPQLDNLIAMAMKNSPDLAQAHSRVQTAEQSVKVAAAQAGLNINGNAQVTRQRMSDHGLFPPSLLGFNWYNQADLGIQAEYDFDWWGKKRESIEAALDQAHAAEAQRSAAALEIQNTVADTYFGWLADEGRLHLAQQSVAIQQRLLQIAELRVKQGVDLPDTFQQARAQLASTQQMVVTLQGSIELRKVVLAALVDVSPADLPELHPHALPRIEGALPDDARLDLIARRPDITASRWQVEAALKQTDVARAEFFPDVSINAMAGLSSTNQGAPKFPGLSEGSSGDLGNLFEWGSRVFGITPAVHLPIFEGGRLKANYGASRAQLDAAIAQYDVTVRDAARDVATQAVTAKQIAARRNKQDTEVSANTMLVSTAHAREARGTKDARESLGAELQLLQQRDQAISLHAQALSTDLALIKALGGGYRSDIDTAPLPATSSSSAPTASTSTIPGAPAHERF</sequence>
<evidence type="ECO:0000256" key="4">
    <source>
        <dbReference type="ARBA" id="ARBA00022692"/>
    </source>
</evidence>
<keyword evidence="13" id="KW-1185">Reference proteome</keyword>
<dbReference type="GO" id="GO:0015562">
    <property type="term" value="F:efflux transmembrane transporter activity"/>
    <property type="evidence" value="ECO:0007669"/>
    <property type="project" value="InterPro"/>
</dbReference>
<evidence type="ECO:0000313" key="12">
    <source>
        <dbReference type="EMBL" id="RUL66234.1"/>
    </source>
</evidence>
<dbReference type="OrthoDB" id="9770517at2"/>
<comment type="similarity">
    <text evidence="2 10">Belongs to the outer membrane factor (OMF) (TC 1.B.17) family.</text>
</comment>
<evidence type="ECO:0000256" key="10">
    <source>
        <dbReference type="RuleBase" id="RU362097"/>
    </source>
</evidence>
<name>A0A3S0RFQ5_9GAMM</name>
<evidence type="ECO:0000256" key="6">
    <source>
        <dbReference type="ARBA" id="ARBA00023136"/>
    </source>
</evidence>
<keyword evidence="8 10" id="KW-0449">Lipoprotein</keyword>
<proteinExistence type="inferred from homology"/>
<dbReference type="Proteomes" id="UP000267077">
    <property type="component" value="Unassembled WGS sequence"/>
</dbReference>
<accession>A0A3S0RFQ5</accession>
<comment type="function">
    <text evidence="9">Could be involved in resistance to puromycin, acriflavine and tetraphenylarsonium chloride.</text>
</comment>
<dbReference type="InterPro" id="IPR010131">
    <property type="entry name" value="MdtP/NodT-like"/>
</dbReference>
<evidence type="ECO:0000256" key="8">
    <source>
        <dbReference type="ARBA" id="ARBA00023288"/>
    </source>
</evidence>
<dbReference type="Pfam" id="PF02321">
    <property type="entry name" value="OEP"/>
    <property type="match status" value="2"/>
</dbReference>
<evidence type="ECO:0000256" key="11">
    <source>
        <dbReference type="SAM" id="MobiDB-lite"/>
    </source>
</evidence>
<evidence type="ECO:0000313" key="13">
    <source>
        <dbReference type="Proteomes" id="UP000267077"/>
    </source>
</evidence>
<keyword evidence="7 10" id="KW-0564">Palmitate</keyword>
<evidence type="ECO:0000256" key="2">
    <source>
        <dbReference type="ARBA" id="ARBA00007613"/>
    </source>
</evidence>
<dbReference type="RefSeq" id="WP_126672861.1">
    <property type="nucleotide sequence ID" value="NZ_RYZR01000003.1"/>
</dbReference>
<evidence type="ECO:0000256" key="3">
    <source>
        <dbReference type="ARBA" id="ARBA00022452"/>
    </source>
</evidence>
<keyword evidence="5" id="KW-0732">Signal</keyword>
<evidence type="ECO:0000256" key="1">
    <source>
        <dbReference type="ARBA" id="ARBA00004370"/>
    </source>
</evidence>
<dbReference type="PANTHER" id="PTHR30203:SF20">
    <property type="entry name" value="MULTIDRUG RESISTANCE OUTER MEMBRANE PROTEIN MDTP-RELATED"/>
    <property type="match status" value="1"/>
</dbReference>
<reference evidence="12 13" key="1">
    <citation type="submission" date="2018-12" db="EMBL/GenBank/DDBJ databases">
        <title>Dyella dinghuensis sp. nov. DHOA06 and Dyella choica sp. nov. 4M-K27, isolated from forest soil.</title>
        <authorList>
            <person name="Qiu L.-H."/>
            <person name="Gao Z.-H."/>
        </authorList>
    </citation>
    <scope>NUCLEOTIDE SEQUENCE [LARGE SCALE GENOMIC DNA]</scope>
    <source>
        <strain evidence="12 13">DHOA06</strain>
    </source>
</reference>
<gene>
    <name evidence="12" type="ORF">EKH79_06025</name>
</gene>
<dbReference type="Gene3D" id="1.20.1600.10">
    <property type="entry name" value="Outer membrane efflux proteins (OEP)"/>
    <property type="match status" value="1"/>
</dbReference>
<comment type="subcellular location">
    <subcellularLocation>
        <location evidence="10">Cell outer membrane</location>
        <topology evidence="10">Lipid-anchor</topology>
    </subcellularLocation>
    <subcellularLocation>
        <location evidence="1">Membrane</location>
    </subcellularLocation>
</comment>
<dbReference type="Gene3D" id="2.20.200.10">
    <property type="entry name" value="Outer membrane efflux proteins (OEP)"/>
    <property type="match status" value="1"/>
</dbReference>
<dbReference type="InterPro" id="IPR003423">
    <property type="entry name" value="OMP_efflux"/>
</dbReference>
<dbReference type="AlphaFoldDB" id="A0A3S0RFQ5"/>
<dbReference type="SUPFAM" id="SSF56954">
    <property type="entry name" value="Outer membrane efflux proteins (OEP)"/>
    <property type="match status" value="1"/>
</dbReference>
<evidence type="ECO:0000256" key="7">
    <source>
        <dbReference type="ARBA" id="ARBA00023139"/>
    </source>
</evidence>
<evidence type="ECO:0000256" key="5">
    <source>
        <dbReference type="ARBA" id="ARBA00022729"/>
    </source>
</evidence>
<keyword evidence="3 10" id="KW-1134">Transmembrane beta strand</keyword>
<evidence type="ECO:0000256" key="9">
    <source>
        <dbReference type="ARBA" id="ARBA00037313"/>
    </source>
</evidence>
<dbReference type="EMBL" id="RYZR01000003">
    <property type="protein sequence ID" value="RUL66234.1"/>
    <property type="molecule type" value="Genomic_DNA"/>
</dbReference>
<feature type="region of interest" description="Disordered" evidence="11">
    <location>
        <begin position="498"/>
        <end position="525"/>
    </location>
</feature>